<organism evidence="2 3">
    <name type="scientific">Punica granatum</name>
    <name type="common">Pomegranate</name>
    <dbReference type="NCBI Taxonomy" id="22663"/>
    <lineage>
        <taxon>Eukaryota</taxon>
        <taxon>Viridiplantae</taxon>
        <taxon>Streptophyta</taxon>
        <taxon>Embryophyta</taxon>
        <taxon>Tracheophyta</taxon>
        <taxon>Spermatophyta</taxon>
        <taxon>Magnoliopsida</taxon>
        <taxon>eudicotyledons</taxon>
        <taxon>Gunneridae</taxon>
        <taxon>Pentapetalae</taxon>
        <taxon>rosids</taxon>
        <taxon>malvids</taxon>
        <taxon>Myrtales</taxon>
        <taxon>Lythraceae</taxon>
        <taxon>Punica</taxon>
    </lineage>
</organism>
<dbReference type="AlphaFoldDB" id="A0A2I0I5K6"/>
<feature type="region of interest" description="Disordered" evidence="1">
    <location>
        <begin position="1"/>
        <end position="26"/>
    </location>
</feature>
<evidence type="ECO:0000313" key="2">
    <source>
        <dbReference type="EMBL" id="PKI39289.1"/>
    </source>
</evidence>
<proteinExistence type="predicted"/>
<keyword evidence="3" id="KW-1185">Reference proteome</keyword>
<protein>
    <submittedName>
        <fullName evidence="2">Uncharacterized protein</fullName>
    </submittedName>
</protein>
<name>A0A2I0I5K6_PUNGR</name>
<gene>
    <name evidence="2" type="ORF">CRG98_040345</name>
</gene>
<evidence type="ECO:0000313" key="3">
    <source>
        <dbReference type="Proteomes" id="UP000233551"/>
    </source>
</evidence>
<sequence length="159" mass="17733">MSLQATEQGSKRCRGLNPDLKAPWPQRRRRAPNIPRWIPDEFALSSRLKRAILIPTVEGIYGYGPSYQTVPLPPPPHGQCYSLHYYPPYSYTAATTTTPFAVSSINTGKATALLPLPAVVHDLSTRHHHGWDRYWGVPVPTRKGPTFWQATSSRSSSPA</sequence>
<accession>A0A2I0I5K6</accession>
<comment type="caution">
    <text evidence="2">The sequence shown here is derived from an EMBL/GenBank/DDBJ whole genome shotgun (WGS) entry which is preliminary data.</text>
</comment>
<evidence type="ECO:0000256" key="1">
    <source>
        <dbReference type="SAM" id="MobiDB-lite"/>
    </source>
</evidence>
<dbReference type="Proteomes" id="UP000233551">
    <property type="component" value="Unassembled WGS sequence"/>
</dbReference>
<dbReference type="EMBL" id="PGOL01003834">
    <property type="protein sequence ID" value="PKI39289.1"/>
    <property type="molecule type" value="Genomic_DNA"/>
</dbReference>
<reference evidence="2 3" key="1">
    <citation type="submission" date="2017-11" db="EMBL/GenBank/DDBJ databases">
        <title>De-novo sequencing of pomegranate (Punica granatum L.) genome.</title>
        <authorList>
            <person name="Akparov Z."/>
            <person name="Amiraslanov A."/>
            <person name="Hajiyeva S."/>
            <person name="Abbasov M."/>
            <person name="Kaur K."/>
            <person name="Hamwieh A."/>
            <person name="Solovyev V."/>
            <person name="Salamov A."/>
            <person name="Braich B."/>
            <person name="Kosarev P."/>
            <person name="Mahmoud A."/>
            <person name="Hajiyev E."/>
            <person name="Babayeva S."/>
            <person name="Izzatullayeva V."/>
            <person name="Mammadov A."/>
            <person name="Mammadov A."/>
            <person name="Sharifova S."/>
            <person name="Ojaghi J."/>
            <person name="Eynullazada K."/>
            <person name="Bayramov B."/>
            <person name="Abdulazimova A."/>
            <person name="Shahmuradov I."/>
        </authorList>
    </citation>
    <scope>NUCLEOTIDE SEQUENCE [LARGE SCALE GENOMIC DNA]</scope>
    <source>
        <strain evidence="3">cv. AG2017</strain>
        <tissue evidence="2">Leaf</tissue>
    </source>
</reference>